<gene>
    <name evidence="1" type="ORF">C1O66_15580</name>
</gene>
<organism evidence="1 2">
    <name type="scientific">Kinneretia aquatilis</name>
    <dbReference type="NCBI Taxonomy" id="2070761"/>
    <lineage>
        <taxon>Bacteria</taxon>
        <taxon>Pseudomonadati</taxon>
        <taxon>Pseudomonadota</taxon>
        <taxon>Betaproteobacteria</taxon>
        <taxon>Burkholderiales</taxon>
        <taxon>Sphaerotilaceae</taxon>
        <taxon>Roseateles</taxon>
    </lineage>
</organism>
<proteinExistence type="predicted"/>
<dbReference type="Proteomes" id="UP000235916">
    <property type="component" value="Unassembled WGS sequence"/>
</dbReference>
<name>A0A2N8KZB9_9BURK</name>
<dbReference type="OrthoDB" id="8910236at2"/>
<sequence length="120" mass="13070">MTSSPLPERLHALLDERVFNFAQAAQRHFKTNDLVVLLDFRAETPELEALPRQALAEAEELSLEAKLKLARPASALSPVFGAPEQVFWFVVIHEDEDADCGAISAAVQGAPFADKLSAQG</sequence>
<accession>A0A2N8KZB9</accession>
<protein>
    <submittedName>
        <fullName evidence="1">Uncharacterized protein</fullName>
    </submittedName>
</protein>
<evidence type="ECO:0000313" key="2">
    <source>
        <dbReference type="Proteomes" id="UP000235916"/>
    </source>
</evidence>
<reference evidence="1 2" key="1">
    <citation type="submission" date="2018-01" db="EMBL/GenBank/DDBJ databases">
        <title>Draft genome sequence of Paucibacter aquatile CR182 isolated from freshwater of the Nakdong River.</title>
        <authorList>
            <person name="Choi A."/>
            <person name="Chung E.J."/>
        </authorList>
    </citation>
    <scope>NUCLEOTIDE SEQUENCE [LARGE SCALE GENOMIC DNA]</scope>
    <source>
        <strain evidence="1 2">CR182</strain>
    </source>
</reference>
<dbReference type="AlphaFoldDB" id="A0A2N8KZB9"/>
<evidence type="ECO:0000313" key="1">
    <source>
        <dbReference type="EMBL" id="PND38803.1"/>
    </source>
</evidence>
<dbReference type="EMBL" id="POSP01000003">
    <property type="protein sequence ID" value="PND38803.1"/>
    <property type="molecule type" value="Genomic_DNA"/>
</dbReference>
<keyword evidence="2" id="KW-1185">Reference proteome</keyword>
<comment type="caution">
    <text evidence="1">The sequence shown here is derived from an EMBL/GenBank/DDBJ whole genome shotgun (WGS) entry which is preliminary data.</text>
</comment>
<dbReference type="RefSeq" id="WP_102768721.1">
    <property type="nucleotide sequence ID" value="NZ_POSP01000003.1"/>
</dbReference>